<evidence type="ECO:0000313" key="2">
    <source>
        <dbReference type="Proteomes" id="UP000001631"/>
    </source>
</evidence>
<dbReference type="EMBL" id="GG663363">
    <property type="protein sequence ID" value="EEH10845.1"/>
    <property type="molecule type" value="Genomic_DNA"/>
</dbReference>
<protein>
    <submittedName>
        <fullName evidence="1">Uncharacterized protein</fullName>
    </submittedName>
</protein>
<dbReference type="RefSeq" id="XP_045291325.1">
    <property type="nucleotide sequence ID" value="XM_045427350.1"/>
</dbReference>
<reference evidence="1" key="1">
    <citation type="submission" date="2009-02" db="EMBL/GenBank/DDBJ databases">
        <title>The Genome Sequence of Ajellomyces capsulatus strain G186AR.</title>
        <authorList>
            <consortium name="The Broad Institute Genome Sequencing Platform"/>
            <person name="Champion M."/>
            <person name="Cuomo C."/>
            <person name="Ma L.-J."/>
            <person name="Henn M.R."/>
            <person name="Sil A."/>
            <person name="Goldman B."/>
            <person name="Young S.K."/>
            <person name="Kodira C.D."/>
            <person name="Zeng Q."/>
            <person name="Koehrsen M."/>
            <person name="Alvarado L."/>
            <person name="Berlin A."/>
            <person name="Borenstein D."/>
            <person name="Chen Z."/>
            <person name="Engels R."/>
            <person name="Freedman E."/>
            <person name="Gellesch M."/>
            <person name="Goldberg J."/>
            <person name="Griggs A."/>
            <person name="Gujja S."/>
            <person name="Heiman D."/>
            <person name="Hepburn T."/>
            <person name="Howarth C."/>
            <person name="Jen D."/>
            <person name="Larson L."/>
            <person name="Lewis B."/>
            <person name="Mehta T."/>
            <person name="Park D."/>
            <person name="Pearson M."/>
            <person name="Roberts A."/>
            <person name="Saif S."/>
            <person name="Shea T."/>
            <person name="Shenoy N."/>
            <person name="Sisk P."/>
            <person name="Stolte C."/>
            <person name="Sykes S."/>
            <person name="Walk T."/>
            <person name="White J."/>
            <person name="Yandava C."/>
            <person name="Klein B."/>
            <person name="McEwen J.G."/>
            <person name="Puccia R."/>
            <person name="Goldman G.H."/>
            <person name="Felipe M.S."/>
            <person name="Nino-Vega G."/>
            <person name="San-Blas G."/>
            <person name="Taylor J."/>
            <person name="Mendoza L."/>
            <person name="Galagan J."/>
            <person name="Nusbaum C."/>
            <person name="Birren B."/>
        </authorList>
    </citation>
    <scope>NUCLEOTIDE SEQUENCE</scope>
    <source>
        <strain evidence="1">G186AR</strain>
    </source>
</reference>
<dbReference type="Proteomes" id="UP000001631">
    <property type="component" value="Unassembled WGS sequence"/>
</dbReference>
<gene>
    <name evidence="1" type="ORF">HCBG_00300</name>
</gene>
<evidence type="ECO:0000313" key="1">
    <source>
        <dbReference type="EMBL" id="EEH10845.1"/>
    </source>
</evidence>
<dbReference type="GeneID" id="69033317"/>
<sequence length="74" mass="7945">MVGSPGKTAQLGYRATSDWVVAQLLCCHHPTQLHWLPLRGSNGNLITTIAYLGNLQGIESMISGDMTLLAVLLP</sequence>
<dbReference type="InParanoid" id="C0NB04"/>
<accession>C0NB04</accession>
<proteinExistence type="predicted"/>
<dbReference type="HOGENOM" id="CLU_2687224_0_0_1"/>
<organism evidence="1 2">
    <name type="scientific">Ajellomyces capsulatus (strain G186AR / H82 / ATCC MYA-2454 / RMSCC 2432)</name>
    <name type="common">Darling's disease fungus</name>
    <name type="synonym">Histoplasma capsulatum</name>
    <dbReference type="NCBI Taxonomy" id="447093"/>
    <lineage>
        <taxon>Eukaryota</taxon>
        <taxon>Fungi</taxon>
        <taxon>Dikarya</taxon>
        <taxon>Ascomycota</taxon>
        <taxon>Pezizomycotina</taxon>
        <taxon>Eurotiomycetes</taxon>
        <taxon>Eurotiomycetidae</taxon>
        <taxon>Onygenales</taxon>
        <taxon>Ajellomycetaceae</taxon>
        <taxon>Histoplasma</taxon>
    </lineage>
</organism>
<keyword evidence="2" id="KW-1185">Reference proteome</keyword>
<name>C0NB04_AJECG</name>
<dbReference type="AlphaFoldDB" id="C0NB04"/>